<feature type="domain" description="AB hydrolase-1" evidence="1">
    <location>
        <begin position="21"/>
        <end position="249"/>
    </location>
</feature>
<keyword evidence="3" id="KW-1185">Reference proteome</keyword>
<evidence type="ECO:0000313" key="3">
    <source>
        <dbReference type="Proteomes" id="UP000283474"/>
    </source>
</evidence>
<dbReference type="OrthoDB" id="9793083at2"/>
<dbReference type="EMBL" id="CP022987">
    <property type="protein sequence ID" value="QAA94651.1"/>
    <property type="molecule type" value="Genomic_DNA"/>
</dbReference>
<protein>
    <recommendedName>
        <fullName evidence="1">AB hydrolase-1 domain-containing protein</fullName>
    </recommendedName>
</protein>
<name>A0A410GED7_9BURK</name>
<proteinExistence type="predicted"/>
<dbReference type="Gene3D" id="3.40.50.1820">
    <property type="entry name" value="alpha/beta hydrolase"/>
    <property type="match status" value="1"/>
</dbReference>
<dbReference type="InterPro" id="IPR029058">
    <property type="entry name" value="AB_hydrolase_fold"/>
</dbReference>
<sequence>MQISINGLSTRVELDGAANKPVVMFSHSLAQDLCMWDPQVRLLAPRYRILRYDARGHGGTHRPTSSFSVEDLADDVAAILASLDIPRVHFVGLSMGGMIGQALALKYPQLVDKLVLSNTLSAYGPESAPMWQERIDAASGPGGMEPLVEPTVTRWFTEPFRRTESEVIEWVRSLIRRTSVEGFTQCCRALMKLGLTDQLPAIQAPTLVIAGRQDPTTTVVGAQIIAAGIPAARLEVIENAAHISNIEQPQIFGGLLLDFLAQESIAQGNRSYER</sequence>
<dbReference type="PANTHER" id="PTHR43798">
    <property type="entry name" value="MONOACYLGLYCEROL LIPASE"/>
    <property type="match status" value="1"/>
</dbReference>
<dbReference type="Proteomes" id="UP000283474">
    <property type="component" value="Chromosome"/>
</dbReference>
<dbReference type="InterPro" id="IPR000073">
    <property type="entry name" value="AB_hydrolase_1"/>
</dbReference>
<reference evidence="2 3" key="1">
    <citation type="submission" date="2017-08" db="EMBL/GenBank/DDBJ databases">
        <authorList>
            <person name="Park S.-J."/>
            <person name="Kim H."/>
        </authorList>
    </citation>
    <scope>NUCLEOTIDE SEQUENCE [LARGE SCALE GENOMIC DNA]</scope>
    <source>
        <strain evidence="3">ye3</strain>
    </source>
</reference>
<dbReference type="Pfam" id="PF00561">
    <property type="entry name" value="Abhydrolase_1"/>
    <property type="match status" value="1"/>
</dbReference>
<evidence type="ECO:0000259" key="1">
    <source>
        <dbReference type="Pfam" id="PF00561"/>
    </source>
</evidence>
<organism evidence="2 3">
    <name type="scientific">Pollutimonas thiosulfatoxidans</name>
    <dbReference type="NCBI Taxonomy" id="2028345"/>
    <lineage>
        <taxon>Bacteria</taxon>
        <taxon>Pseudomonadati</taxon>
        <taxon>Pseudomonadota</taxon>
        <taxon>Betaproteobacteria</taxon>
        <taxon>Burkholderiales</taxon>
        <taxon>Alcaligenaceae</taxon>
        <taxon>Pollutimonas</taxon>
    </lineage>
</organism>
<evidence type="ECO:0000313" key="2">
    <source>
        <dbReference type="EMBL" id="QAA94651.1"/>
    </source>
</evidence>
<dbReference type="AlphaFoldDB" id="A0A410GED7"/>
<dbReference type="KEGG" id="pus:CKA81_12990"/>
<accession>A0A410GED7</accession>
<dbReference type="SUPFAM" id="SSF53474">
    <property type="entry name" value="alpha/beta-Hydrolases"/>
    <property type="match status" value="1"/>
</dbReference>
<dbReference type="InterPro" id="IPR050266">
    <property type="entry name" value="AB_hydrolase_sf"/>
</dbReference>
<dbReference type="PRINTS" id="PR00111">
    <property type="entry name" value="ABHYDROLASE"/>
</dbReference>
<gene>
    <name evidence="2" type="ORF">CKA81_12990</name>
</gene>